<protein>
    <submittedName>
        <fullName evidence="1">Uncharacterized protein</fullName>
    </submittedName>
</protein>
<organism evidence="1">
    <name type="scientific">marine sediment metagenome</name>
    <dbReference type="NCBI Taxonomy" id="412755"/>
    <lineage>
        <taxon>unclassified sequences</taxon>
        <taxon>metagenomes</taxon>
        <taxon>ecological metagenomes</taxon>
    </lineage>
</organism>
<gene>
    <name evidence="1" type="ORF">LCGC14_1384920</name>
</gene>
<reference evidence="1" key="1">
    <citation type="journal article" date="2015" name="Nature">
        <title>Complex archaea that bridge the gap between prokaryotes and eukaryotes.</title>
        <authorList>
            <person name="Spang A."/>
            <person name="Saw J.H."/>
            <person name="Jorgensen S.L."/>
            <person name="Zaremba-Niedzwiedzka K."/>
            <person name="Martijn J."/>
            <person name="Lind A.E."/>
            <person name="van Eijk R."/>
            <person name="Schleper C."/>
            <person name="Guy L."/>
            <person name="Ettema T.J."/>
        </authorList>
    </citation>
    <scope>NUCLEOTIDE SEQUENCE</scope>
</reference>
<comment type="caution">
    <text evidence="1">The sequence shown here is derived from an EMBL/GenBank/DDBJ whole genome shotgun (WGS) entry which is preliminary data.</text>
</comment>
<evidence type="ECO:0000313" key="1">
    <source>
        <dbReference type="EMBL" id="KKM75957.1"/>
    </source>
</evidence>
<dbReference type="EMBL" id="LAZR01008888">
    <property type="protein sequence ID" value="KKM75957.1"/>
    <property type="molecule type" value="Genomic_DNA"/>
</dbReference>
<accession>A0A0F9N360</accession>
<proteinExistence type="predicted"/>
<sequence>MNVNDNFIKVEIELARKMKQNGLVWQPMKHDYYWDESTDKVGQIADINREGKPMMLYIGYKGGFGGWYPLTIKLETSIWLPSIEQSVGTIQELLSDCDYVEVCTTWWTDVCNAYIMYETEEDVIEEEYAGDTQREALYKLLADILIKLGET</sequence>
<dbReference type="AlphaFoldDB" id="A0A0F9N360"/>
<name>A0A0F9N360_9ZZZZ</name>